<feature type="non-terminal residue" evidence="1">
    <location>
        <position position="1"/>
    </location>
</feature>
<evidence type="ECO:0008006" key="3">
    <source>
        <dbReference type="Google" id="ProtNLM"/>
    </source>
</evidence>
<gene>
    <name evidence="1" type="ORF">BE21_09625</name>
</gene>
<sequence>VSIPSFGQSWNPYSYVLNNPLGYVDPGGFQEALPEAGARSPLPAGAEFRWEVIDLPPIGLNLIVRPVPEVEARSDADMNIVAAETGGAMPPIDVSTTGSASGYVPQPVSTAPEHTGAGTVVGQSLLGAAEGTVELAAGVARSLALNALTLGGYGAYELGSAMRRGYEEDGILGALNAVNPLYHIGRGAADTALAIDGEDYRAAGAAGTKTVLLGAATVFGAGKGLGTLAEQSAAVGSARVGTYGGLRAAGVKDAHHVIQDAAVRELPGYSRSAAPAVELPGPSTRVGTSHYAATQVQRQAGGGTYGAERRIGYKALRRAGQSPGDARALIEQADSYFQSIGVTSTTPTRIPGSR</sequence>
<protein>
    <recommendedName>
        <fullName evidence="3">RHS repeat-associated core domain-containing protein</fullName>
    </recommendedName>
</protein>
<comment type="caution">
    <text evidence="1">The sequence shown here is derived from an EMBL/GenBank/DDBJ whole genome shotgun (WGS) entry which is preliminary data.</text>
</comment>
<organism evidence="1 2">
    <name type="scientific">Sorangium cellulosum</name>
    <name type="common">Polyangium cellulosum</name>
    <dbReference type="NCBI Taxonomy" id="56"/>
    <lineage>
        <taxon>Bacteria</taxon>
        <taxon>Pseudomonadati</taxon>
        <taxon>Myxococcota</taxon>
        <taxon>Polyangia</taxon>
        <taxon>Polyangiales</taxon>
        <taxon>Polyangiaceae</taxon>
        <taxon>Sorangium</taxon>
    </lineage>
</organism>
<dbReference type="EMBL" id="JEME01000203">
    <property type="protein sequence ID" value="KYG10820.1"/>
    <property type="molecule type" value="Genomic_DNA"/>
</dbReference>
<dbReference type="Proteomes" id="UP000075502">
    <property type="component" value="Unassembled WGS sequence"/>
</dbReference>
<dbReference type="AlphaFoldDB" id="A0A150U1J1"/>
<name>A0A150U1J1_SORCE</name>
<proteinExistence type="predicted"/>
<accession>A0A150U1J1</accession>
<reference evidence="1 2" key="1">
    <citation type="submission" date="2014-02" db="EMBL/GenBank/DDBJ databases">
        <title>The small core and large imbalanced accessory genome model reveals a collaborative survival strategy of Sorangium cellulosum strains in nature.</title>
        <authorList>
            <person name="Han K."/>
            <person name="Peng R."/>
            <person name="Blom J."/>
            <person name="Li Y.-Z."/>
        </authorList>
    </citation>
    <scope>NUCLEOTIDE SEQUENCE [LARGE SCALE GENOMIC DNA]</scope>
    <source>
        <strain evidence="1 2">So0007-03</strain>
    </source>
</reference>
<evidence type="ECO:0000313" key="2">
    <source>
        <dbReference type="Proteomes" id="UP000075502"/>
    </source>
</evidence>
<evidence type="ECO:0000313" key="1">
    <source>
        <dbReference type="EMBL" id="KYG10820.1"/>
    </source>
</evidence>